<dbReference type="KEGG" id="cci:CC1G_02984"/>
<dbReference type="HOGENOM" id="CLU_2440770_0_0_1"/>
<accession>A8NRZ6</accession>
<dbReference type="AlphaFoldDB" id="A8NRZ6"/>
<dbReference type="VEuPathDB" id="FungiDB:CC1G_02984"/>
<sequence>MTPRPPLSNLALNGTEKGRRRLSIPVHPLVEVSEYMPKSNVSYCSQGRLSLLFLCMVYLTVDLESRIKRPACLYAAEIHASWCHIAWSPE</sequence>
<gene>
    <name evidence="1" type="ORF">CC1G_02984</name>
</gene>
<protein>
    <submittedName>
        <fullName evidence="1">Uncharacterized protein</fullName>
    </submittedName>
</protein>
<proteinExistence type="predicted"/>
<dbReference type="EMBL" id="AACS02000008">
    <property type="protein sequence ID" value="EAU85961.2"/>
    <property type="molecule type" value="Genomic_DNA"/>
</dbReference>
<name>A8NRZ6_COPC7</name>
<dbReference type="InParanoid" id="A8NRZ6"/>
<comment type="caution">
    <text evidence="1">The sequence shown here is derived from an EMBL/GenBank/DDBJ whole genome shotgun (WGS) entry which is preliminary data.</text>
</comment>
<dbReference type="Proteomes" id="UP000001861">
    <property type="component" value="Unassembled WGS sequence"/>
</dbReference>
<dbReference type="GeneID" id="6012431"/>
<dbReference type="RefSeq" id="XP_001835896.2">
    <property type="nucleotide sequence ID" value="XM_001835844.2"/>
</dbReference>
<evidence type="ECO:0000313" key="1">
    <source>
        <dbReference type="EMBL" id="EAU85961.2"/>
    </source>
</evidence>
<organism evidence="1 2">
    <name type="scientific">Coprinopsis cinerea (strain Okayama-7 / 130 / ATCC MYA-4618 / FGSC 9003)</name>
    <name type="common">Inky cap fungus</name>
    <name type="synonym">Hormographiella aspergillata</name>
    <dbReference type="NCBI Taxonomy" id="240176"/>
    <lineage>
        <taxon>Eukaryota</taxon>
        <taxon>Fungi</taxon>
        <taxon>Dikarya</taxon>
        <taxon>Basidiomycota</taxon>
        <taxon>Agaricomycotina</taxon>
        <taxon>Agaricomycetes</taxon>
        <taxon>Agaricomycetidae</taxon>
        <taxon>Agaricales</taxon>
        <taxon>Agaricineae</taxon>
        <taxon>Psathyrellaceae</taxon>
        <taxon>Coprinopsis</taxon>
    </lineage>
</organism>
<keyword evidence="2" id="KW-1185">Reference proteome</keyword>
<evidence type="ECO:0000313" key="2">
    <source>
        <dbReference type="Proteomes" id="UP000001861"/>
    </source>
</evidence>
<reference evidence="1 2" key="1">
    <citation type="journal article" date="2010" name="Proc. Natl. Acad. Sci. U.S.A.">
        <title>Insights into evolution of multicellular fungi from the assembled chromosomes of the mushroom Coprinopsis cinerea (Coprinus cinereus).</title>
        <authorList>
            <person name="Stajich J.E."/>
            <person name="Wilke S.K."/>
            <person name="Ahren D."/>
            <person name="Au C.H."/>
            <person name="Birren B.W."/>
            <person name="Borodovsky M."/>
            <person name="Burns C."/>
            <person name="Canback B."/>
            <person name="Casselton L.A."/>
            <person name="Cheng C.K."/>
            <person name="Deng J."/>
            <person name="Dietrich F.S."/>
            <person name="Fargo D.C."/>
            <person name="Farman M.L."/>
            <person name="Gathman A.C."/>
            <person name="Goldberg J."/>
            <person name="Guigo R."/>
            <person name="Hoegger P.J."/>
            <person name="Hooker J.B."/>
            <person name="Huggins A."/>
            <person name="James T.Y."/>
            <person name="Kamada T."/>
            <person name="Kilaru S."/>
            <person name="Kodira C."/>
            <person name="Kues U."/>
            <person name="Kupfer D."/>
            <person name="Kwan H.S."/>
            <person name="Lomsadze A."/>
            <person name="Li W."/>
            <person name="Lilly W.W."/>
            <person name="Ma L.J."/>
            <person name="Mackey A.J."/>
            <person name="Manning G."/>
            <person name="Martin F."/>
            <person name="Muraguchi H."/>
            <person name="Natvig D.O."/>
            <person name="Palmerini H."/>
            <person name="Ramesh M.A."/>
            <person name="Rehmeyer C.J."/>
            <person name="Roe B.A."/>
            <person name="Shenoy N."/>
            <person name="Stanke M."/>
            <person name="Ter-Hovhannisyan V."/>
            <person name="Tunlid A."/>
            <person name="Velagapudi R."/>
            <person name="Vision T.J."/>
            <person name="Zeng Q."/>
            <person name="Zolan M.E."/>
            <person name="Pukkila P.J."/>
        </authorList>
    </citation>
    <scope>NUCLEOTIDE SEQUENCE [LARGE SCALE GENOMIC DNA]</scope>
    <source>
        <strain evidence="2">Okayama-7 / 130 / ATCC MYA-4618 / FGSC 9003</strain>
    </source>
</reference>